<name>A0AAV7KQG0_PLEWA</name>
<feature type="compositionally biased region" description="Polar residues" evidence="11">
    <location>
        <begin position="90"/>
        <end position="99"/>
    </location>
</feature>
<dbReference type="EMBL" id="JANPWB010000016">
    <property type="protein sequence ID" value="KAJ1080395.1"/>
    <property type="molecule type" value="Genomic_DNA"/>
</dbReference>
<keyword evidence="2" id="KW-1003">Cell membrane</keyword>
<evidence type="ECO:0000256" key="10">
    <source>
        <dbReference type="ARBA" id="ARBA00023224"/>
    </source>
</evidence>
<dbReference type="SUPFAM" id="SSF53822">
    <property type="entry name" value="Periplasmic binding protein-like I"/>
    <property type="match status" value="1"/>
</dbReference>
<feature type="region of interest" description="Disordered" evidence="11">
    <location>
        <begin position="60"/>
        <end position="100"/>
    </location>
</feature>
<dbReference type="PANTHER" id="PTHR24061:SF599">
    <property type="entry name" value="G-PROTEIN COUPLED RECEPTORS FAMILY 3 PROFILE DOMAIN-CONTAINING PROTEIN"/>
    <property type="match status" value="1"/>
</dbReference>
<dbReference type="Pfam" id="PF01094">
    <property type="entry name" value="ANF_receptor"/>
    <property type="match status" value="1"/>
</dbReference>
<keyword evidence="3" id="KW-0812">Transmembrane</keyword>
<dbReference type="FunFam" id="3.40.50.2300:FF:000067">
    <property type="entry name" value="Olfactory receptor C family, h1"/>
    <property type="match status" value="1"/>
</dbReference>
<dbReference type="InterPro" id="IPR028082">
    <property type="entry name" value="Peripla_BP_I"/>
</dbReference>
<feature type="domain" description="Receptor ligand binding region" evidence="12">
    <location>
        <begin position="214"/>
        <end position="579"/>
    </location>
</feature>
<reference evidence="13" key="1">
    <citation type="journal article" date="2022" name="bioRxiv">
        <title>Sequencing and chromosome-scale assembly of the giantPleurodeles waltlgenome.</title>
        <authorList>
            <person name="Brown T."/>
            <person name="Elewa A."/>
            <person name="Iarovenko S."/>
            <person name="Subramanian E."/>
            <person name="Araus A.J."/>
            <person name="Petzold A."/>
            <person name="Susuki M."/>
            <person name="Suzuki K.-i.T."/>
            <person name="Hayashi T."/>
            <person name="Toyoda A."/>
            <person name="Oliveira C."/>
            <person name="Osipova E."/>
            <person name="Leigh N.D."/>
            <person name="Simon A."/>
            <person name="Yun M.H."/>
        </authorList>
    </citation>
    <scope>NUCLEOTIDE SEQUENCE</scope>
    <source>
        <strain evidence="13">20211129_DDA</strain>
        <tissue evidence="13">Liver</tissue>
    </source>
</reference>
<gene>
    <name evidence="13" type="ORF">NDU88_000608</name>
</gene>
<keyword evidence="6" id="KW-0297">G-protein coupled receptor</keyword>
<keyword evidence="7" id="KW-0472">Membrane</keyword>
<dbReference type="GO" id="GO:0004930">
    <property type="term" value="F:G protein-coupled receptor activity"/>
    <property type="evidence" value="ECO:0007669"/>
    <property type="project" value="UniProtKB-KW"/>
</dbReference>
<proteinExistence type="predicted"/>
<dbReference type="PRINTS" id="PR00248">
    <property type="entry name" value="GPCRMGR"/>
</dbReference>
<evidence type="ECO:0000256" key="11">
    <source>
        <dbReference type="SAM" id="MobiDB-lite"/>
    </source>
</evidence>
<dbReference type="AlphaFoldDB" id="A0AAV7KQG0"/>
<dbReference type="PANTHER" id="PTHR24061">
    <property type="entry name" value="CALCIUM-SENSING RECEPTOR-RELATED"/>
    <property type="match status" value="1"/>
</dbReference>
<evidence type="ECO:0000256" key="5">
    <source>
        <dbReference type="ARBA" id="ARBA00022989"/>
    </source>
</evidence>
<dbReference type="Proteomes" id="UP001066276">
    <property type="component" value="Chromosome 12"/>
</dbReference>
<keyword evidence="9" id="KW-0325">Glycoprotein</keyword>
<comment type="subcellular location">
    <subcellularLocation>
        <location evidence="1">Cell membrane</location>
        <topology evidence="1">Multi-pass membrane protein</topology>
    </subcellularLocation>
</comment>
<evidence type="ECO:0000313" key="14">
    <source>
        <dbReference type="Proteomes" id="UP001066276"/>
    </source>
</evidence>
<dbReference type="GO" id="GO:0005886">
    <property type="term" value="C:plasma membrane"/>
    <property type="evidence" value="ECO:0007669"/>
    <property type="project" value="UniProtKB-SubCell"/>
</dbReference>
<sequence>MGDSGKMEREVPGHSLSSHVRLNDAKGCNHLMLGSPSDCCVLYKSFVTVLLSTESLVRIQRQSKGQQRRTTQERQAKHSTGTYAQEKRTPQTLSSQPHSGPQPIMSFCTAIEMTSLIIAKSGSLKSHILAPIRWHAGWYLYLLLACLMPPCVGQFAGPGCHFRTLRARGFYRSGDIQIGGVFPLHVDWVRYQVSFETEPAPITCRTFVFQNYLWLQALVFAIEEVNRNPDLLPNVTLGFQIYDSCADLMQSLLGTLWMMTGQERHTANYRCHISSSLAGIVGDAGSSSSILMARVLGVYRQPQISYFSTIPLLSDRNQFPSFFRTIPSDDVQFRGLAQLALQFHWTWVGLLAEDNDYGQHGIQVFQTELHKAGACVAFLEYIILSKPDRNANHIVQVIRNSTANAIIMFGLDSRIMPLLDELVKQNVTGKVFIASEAWSTSALLSVEQFRDLLSGTIGFTIYSGEMLGFAEHFNSVHPTNFSNDIYLREFWETAFRCEWQDHEVLKGSLNSQTKRCTGAERVDSVTGIYNDIISPRVTFAVYRAVYAIVLALKDMYLCKPGRGPFHQRTCANIFNFQPWQVRFYLVSIHR</sequence>
<keyword evidence="10" id="KW-0807">Transducer</keyword>
<evidence type="ECO:0000259" key="12">
    <source>
        <dbReference type="Pfam" id="PF01094"/>
    </source>
</evidence>
<evidence type="ECO:0000256" key="9">
    <source>
        <dbReference type="ARBA" id="ARBA00023180"/>
    </source>
</evidence>
<evidence type="ECO:0000256" key="6">
    <source>
        <dbReference type="ARBA" id="ARBA00023040"/>
    </source>
</evidence>
<evidence type="ECO:0000256" key="1">
    <source>
        <dbReference type="ARBA" id="ARBA00004651"/>
    </source>
</evidence>
<feature type="compositionally biased region" description="Polar residues" evidence="11">
    <location>
        <begin position="60"/>
        <end position="69"/>
    </location>
</feature>
<dbReference type="Gene3D" id="3.40.50.2300">
    <property type="match status" value="2"/>
</dbReference>
<evidence type="ECO:0000256" key="8">
    <source>
        <dbReference type="ARBA" id="ARBA00023170"/>
    </source>
</evidence>
<evidence type="ECO:0000256" key="3">
    <source>
        <dbReference type="ARBA" id="ARBA00022692"/>
    </source>
</evidence>
<comment type="caution">
    <text evidence="13">The sequence shown here is derived from an EMBL/GenBank/DDBJ whole genome shotgun (WGS) entry which is preliminary data.</text>
</comment>
<protein>
    <recommendedName>
        <fullName evidence="12">Receptor ligand binding region domain-containing protein</fullName>
    </recommendedName>
</protein>
<dbReference type="InterPro" id="IPR000337">
    <property type="entry name" value="GPCR_3"/>
</dbReference>
<keyword evidence="8" id="KW-0675">Receptor</keyword>
<organism evidence="13 14">
    <name type="scientific">Pleurodeles waltl</name>
    <name type="common">Iberian ribbed newt</name>
    <dbReference type="NCBI Taxonomy" id="8319"/>
    <lineage>
        <taxon>Eukaryota</taxon>
        <taxon>Metazoa</taxon>
        <taxon>Chordata</taxon>
        <taxon>Craniata</taxon>
        <taxon>Vertebrata</taxon>
        <taxon>Euteleostomi</taxon>
        <taxon>Amphibia</taxon>
        <taxon>Batrachia</taxon>
        <taxon>Caudata</taxon>
        <taxon>Salamandroidea</taxon>
        <taxon>Salamandridae</taxon>
        <taxon>Pleurodelinae</taxon>
        <taxon>Pleurodeles</taxon>
    </lineage>
</organism>
<keyword evidence="14" id="KW-1185">Reference proteome</keyword>
<evidence type="ECO:0000256" key="7">
    <source>
        <dbReference type="ARBA" id="ARBA00023136"/>
    </source>
</evidence>
<dbReference type="PRINTS" id="PR00592">
    <property type="entry name" value="CASENSINGR"/>
</dbReference>
<evidence type="ECO:0000256" key="2">
    <source>
        <dbReference type="ARBA" id="ARBA00022475"/>
    </source>
</evidence>
<dbReference type="InterPro" id="IPR001828">
    <property type="entry name" value="ANF_lig-bd_rcpt"/>
</dbReference>
<dbReference type="FunFam" id="3.40.50.2300:FF:000016">
    <property type="entry name" value="Taste 1 receptor member 2"/>
    <property type="match status" value="1"/>
</dbReference>
<evidence type="ECO:0000256" key="4">
    <source>
        <dbReference type="ARBA" id="ARBA00022729"/>
    </source>
</evidence>
<dbReference type="InterPro" id="IPR000068">
    <property type="entry name" value="GPCR_3_Ca_sens_rcpt-rel"/>
</dbReference>
<keyword evidence="5" id="KW-1133">Transmembrane helix</keyword>
<accession>A0AAV7KQG0</accession>
<keyword evidence="4" id="KW-0732">Signal</keyword>
<evidence type="ECO:0000313" key="13">
    <source>
        <dbReference type="EMBL" id="KAJ1080395.1"/>
    </source>
</evidence>